<dbReference type="EMBL" id="KN825873">
    <property type="protein sequence ID" value="KIK81066.1"/>
    <property type="molecule type" value="Genomic_DNA"/>
</dbReference>
<name>A0A0D0DAS1_9AGAM</name>
<gene>
    <name evidence="2" type="ORF">PAXRUDRAFT_156963</name>
</gene>
<reference evidence="2 3" key="1">
    <citation type="submission" date="2014-04" db="EMBL/GenBank/DDBJ databases">
        <authorList>
            <consortium name="DOE Joint Genome Institute"/>
            <person name="Kuo A."/>
            <person name="Kohler A."/>
            <person name="Jargeat P."/>
            <person name="Nagy L.G."/>
            <person name="Floudas D."/>
            <person name="Copeland A."/>
            <person name="Barry K.W."/>
            <person name="Cichocki N."/>
            <person name="Veneault-Fourrey C."/>
            <person name="LaButti K."/>
            <person name="Lindquist E.A."/>
            <person name="Lipzen A."/>
            <person name="Lundell T."/>
            <person name="Morin E."/>
            <person name="Murat C."/>
            <person name="Sun H."/>
            <person name="Tunlid A."/>
            <person name="Henrissat B."/>
            <person name="Grigoriev I.V."/>
            <person name="Hibbett D.S."/>
            <person name="Martin F."/>
            <person name="Nordberg H.P."/>
            <person name="Cantor M.N."/>
            <person name="Hua S.X."/>
        </authorList>
    </citation>
    <scope>NUCLEOTIDE SEQUENCE [LARGE SCALE GENOMIC DNA]</scope>
    <source>
        <strain evidence="2 3">Ve08.2h10</strain>
    </source>
</reference>
<dbReference type="Proteomes" id="UP000054538">
    <property type="component" value="Unassembled WGS sequence"/>
</dbReference>
<organism evidence="2 3">
    <name type="scientific">Paxillus rubicundulus Ve08.2h10</name>
    <dbReference type="NCBI Taxonomy" id="930991"/>
    <lineage>
        <taxon>Eukaryota</taxon>
        <taxon>Fungi</taxon>
        <taxon>Dikarya</taxon>
        <taxon>Basidiomycota</taxon>
        <taxon>Agaricomycotina</taxon>
        <taxon>Agaricomycetes</taxon>
        <taxon>Agaricomycetidae</taxon>
        <taxon>Boletales</taxon>
        <taxon>Paxilineae</taxon>
        <taxon>Paxillaceae</taxon>
        <taxon>Paxillus</taxon>
    </lineage>
</organism>
<accession>A0A0D0DAS1</accession>
<feature type="compositionally biased region" description="Low complexity" evidence="1">
    <location>
        <begin position="175"/>
        <end position="185"/>
    </location>
</feature>
<keyword evidence="3" id="KW-1185">Reference proteome</keyword>
<reference evidence="3" key="2">
    <citation type="submission" date="2015-01" db="EMBL/GenBank/DDBJ databases">
        <title>Evolutionary Origins and Diversification of the Mycorrhizal Mutualists.</title>
        <authorList>
            <consortium name="DOE Joint Genome Institute"/>
            <consortium name="Mycorrhizal Genomics Consortium"/>
            <person name="Kohler A."/>
            <person name="Kuo A."/>
            <person name="Nagy L.G."/>
            <person name="Floudas D."/>
            <person name="Copeland A."/>
            <person name="Barry K.W."/>
            <person name="Cichocki N."/>
            <person name="Veneault-Fourrey C."/>
            <person name="LaButti K."/>
            <person name="Lindquist E.A."/>
            <person name="Lipzen A."/>
            <person name="Lundell T."/>
            <person name="Morin E."/>
            <person name="Murat C."/>
            <person name="Riley R."/>
            <person name="Ohm R."/>
            <person name="Sun H."/>
            <person name="Tunlid A."/>
            <person name="Henrissat B."/>
            <person name="Grigoriev I.V."/>
            <person name="Hibbett D.S."/>
            <person name="Martin F."/>
        </authorList>
    </citation>
    <scope>NUCLEOTIDE SEQUENCE [LARGE SCALE GENOMIC DNA]</scope>
    <source>
        <strain evidence="3">Ve08.2h10</strain>
    </source>
</reference>
<dbReference type="HOGENOM" id="CLU_088458_1_0_1"/>
<dbReference type="InParanoid" id="A0A0D0DAS1"/>
<feature type="region of interest" description="Disordered" evidence="1">
    <location>
        <begin position="173"/>
        <end position="201"/>
    </location>
</feature>
<evidence type="ECO:0000313" key="2">
    <source>
        <dbReference type="EMBL" id="KIK81066.1"/>
    </source>
</evidence>
<feature type="compositionally biased region" description="Acidic residues" evidence="1">
    <location>
        <begin position="186"/>
        <end position="195"/>
    </location>
</feature>
<evidence type="ECO:0000313" key="3">
    <source>
        <dbReference type="Proteomes" id="UP000054538"/>
    </source>
</evidence>
<proteinExistence type="predicted"/>
<dbReference type="OrthoDB" id="2692098at2759"/>
<evidence type="ECO:0000256" key="1">
    <source>
        <dbReference type="SAM" id="MobiDB-lite"/>
    </source>
</evidence>
<protein>
    <submittedName>
        <fullName evidence="2">Uncharacterized protein</fullName>
    </submittedName>
</protein>
<dbReference type="AlphaFoldDB" id="A0A0D0DAS1"/>
<sequence length="264" mass="29009">MQCRVINSTPGDDDPTCDSAAWSSILDFANGTINSLPEGKNRLCAHFGTQFIFTQWKTAFDAVLGAKNDASAAITAVNKLWQKSLSPSTEARQFNTQAAIPPSQPTLPELIRVESELMQAVDSLHSQKCIHGTRPTLEDLLNPSAGQEIGDSPFRYPHGDVDIIKEVKQRLNGTENGLGSDNGSESSDEEGDDNAGAEPMLMPSQGMDLCQQLEALCLQYTDIDGLEASCLQHHLQKFRVHLRKDDLDCQTQTTLDCFFVLHHH</sequence>